<dbReference type="GO" id="GO:1990542">
    <property type="term" value="P:mitochondrial transmembrane transport"/>
    <property type="evidence" value="ECO:0007669"/>
    <property type="project" value="InterPro"/>
</dbReference>
<dbReference type="Gene3D" id="1.50.40.10">
    <property type="entry name" value="Mitochondrial carrier domain"/>
    <property type="match status" value="2"/>
</dbReference>
<organism evidence="10 11">
    <name type="scientific">Erythroxylum novogranatense</name>
    <dbReference type="NCBI Taxonomy" id="1862640"/>
    <lineage>
        <taxon>Eukaryota</taxon>
        <taxon>Viridiplantae</taxon>
        <taxon>Streptophyta</taxon>
        <taxon>Embryophyta</taxon>
        <taxon>Tracheophyta</taxon>
        <taxon>Spermatophyta</taxon>
        <taxon>Magnoliopsida</taxon>
        <taxon>eudicotyledons</taxon>
        <taxon>Gunneridae</taxon>
        <taxon>Pentapetalae</taxon>
        <taxon>rosids</taxon>
        <taxon>fabids</taxon>
        <taxon>Malpighiales</taxon>
        <taxon>Erythroxylaceae</taxon>
        <taxon>Erythroxylum</taxon>
    </lineage>
</organism>
<proteinExistence type="inferred from homology"/>
<name>A0AAV8S6Q0_9ROSI</name>
<keyword evidence="4" id="KW-0812">Transmembrane</keyword>
<dbReference type="Pfam" id="PF00153">
    <property type="entry name" value="Mito_carr"/>
    <property type="match status" value="1"/>
</dbReference>
<gene>
    <name evidence="10" type="ORF">K2173_013030</name>
</gene>
<evidence type="ECO:0000256" key="3">
    <source>
        <dbReference type="ARBA" id="ARBA00022448"/>
    </source>
</evidence>
<comment type="subcellular location">
    <subcellularLocation>
        <location evidence="1">Mitochondrion inner membrane</location>
        <topology evidence="1">Multi-pass membrane protein</topology>
    </subcellularLocation>
</comment>
<evidence type="ECO:0000256" key="9">
    <source>
        <dbReference type="ARBA" id="ARBA00023136"/>
    </source>
</evidence>
<keyword evidence="6" id="KW-0999">Mitochondrion inner membrane</keyword>
<dbReference type="SUPFAM" id="SSF103506">
    <property type="entry name" value="Mitochondrial carrier"/>
    <property type="match status" value="1"/>
</dbReference>
<evidence type="ECO:0000256" key="8">
    <source>
        <dbReference type="ARBA" id="ARBA00023128"/>
    </source>
</evidence>
<reference evidence="10 11" key="1">
    <citation type="submission" date="2021-09" db="EMBL/GenBank/DDBJ databases">
        <title>Genomic insights and catalytic innovation underlie evolution of tropane alkaloids biosynthesis.</title>
        <authorList>
            <person name="Wang Y.-J."/>
            <person name="Tian T."/>
            <person name="Huang J.-P."/>
            <person name="Huang S.-X."/>
        </authorList>
    </citation>
    <scope>NUCLEOTIDE SEQUENCE [LARGE SCALE GENOMIC DNA]</scope>
    <source>
        <strain evidence="10">KIB-2018</strain>
        <tissue evidence="10">Leaf</tissue>
    </source>
</reference>
<dbReference type="AlphaFoldDB" id="A0AAV8S6Q0"/>
<keyword evidence="9" id="KW-0472">Membrane</keyword>
<evidence type="ECO:0000256" key="5">
    <source>
        <dbReference type="ARBA" id="ARBA00022737"/>
    </source>
</evidence>
<dbReference type="Proteomes" id="UP001159364">
    <property type="component" value="Unassembled WGS sequence"/>
</dbReference>
<evidence type="ECO:0000256" key="6">
    <source>
        <dbReference type="ARBA" id="ARBA00022792"/>
    </source>
</evidence>
<sequence>MVEAERAQNPWVSTEDNLEGEIDGCDLSMPEVGDSVSRRQISESSSDGKLGMGERAFSAAGAAFLSAIIVNPLDVVKTRLQAQAAGVQYSSLSNITSRMSYFGPNMMFADLRCSPSCTRAGVHGTVSICPPDCFHYKGTLDVFHKIIRQEIIHRRNCQAMEGTNAGLALAVPTVGIYLPCYDLFKLARGTHLMTSSWCGQKPPGVFQTLLEVISNVRGINNSQSNCNERIRVLWTGMGAQLARDVPFSGICWSTLEPMRRRLLNLVGEEFNVAAVFGVNFSAGFIEEVLQLVPLVLWMSPKPEGK</sequence>
<keyword evidence="5" id="KW-0677">Repeat</keyword>
<keyword evidence="3" id="KW-0813">Transport</keyword>
<keyword evidence="11" id="KW-1185">Reference proteome</keyword>
<evidence type="ECO:0000256" key="2">
    <source>
        <dbReference type="ARBA" id="ARBA00006375"/>
    </source>
</evidence>
<dbReference type="GO" id="GO:0005743">
    <property type="term" value="C:mitochondrial inner membrane"/>
    <property type="evidence" value="ECO:0007669"/>
    <property type="project" value="UniProtKB-SubCell"/>
</dbReference>
<keyword evidence="8" id="KW-0496">Mitochondrion</keyword>
<protein>
    <submittedName>
        <fullName evidence="10">Uncharacterized protein</fullName>
    </submittedName>
</protein>
<dbReference type="InterPro" id="IPR018108">
    <property type="entry name" value="MCP_transmembrane"/>
</dbReference>
<evidence type="ECO:0000256" key="1">
    <source>
        <dbReference type="ARBA" id="ARBA00004448"/>
    </source>
</evidence>
<evidence type="ECO:0000313" key="11">
    <source>
        <dbReference type="Proteomes" id="UP001159364"/>
    </source>
</evidence>
<evidence type="ECO:0000256" key="7">
    <source>
        <dbReference type="ARBA" id="ARBA00022989"/>
    </source>
</evidence>
<comment type="similarity">
    <text evidence="2">Belongs to the mitochondrial carrier (TC 2.A.29) family.</text>
</comment>
<comment type="caution">
    <text evidence="10">The sequence shown here is derived from an EMBL/GenBank/DDBJ whole genome shotgun (WGS) entry which is preliminary data.</text>
</comment>
<dbReference type="PANTHER" id="PTHR45760:SF2">
    <property type="entry name" value="FI19922P1-RELATED"/>
    <property type="match status" value="1"/>
</dbReference>
<keyword evidence="7" id="KW-1133">Transmembrane helix</keyword>
<accession>A0AAV8S6Q0</accession>
<dbReference type="InterPro" id="IPR045315">
    <property type="entry name" value="Mtm1-like"/>
</dbReference>
<dbReference type="EMBL" id="JAIWQS010000058">
    <property type="protein sequence ID" value="KAJ8747862.1"/>
    <property type="molecule type" value="Genomic_DNA"/>
</dbReference>
<dbReference type="PANTHER" id="PTHR45760">
    <property type="entry name" value="FI19922P1-RELATED"/>
    <property type="match status" value="1"/>
</dbReference>
<evidence type="ECO:0000256" key="4">
    <source>
        <dbReference type="ARBA" id="ARBA00022692"/>
    </source>
</evidence>
<dbReference type="InterPro" id="IPR023395">
    <property type="entry name" value="MCP_dom_sf"/>
</dbReference>
<evidence type="ECO:0000313" key="10">
    <source>
        <dbReference type="EMBL" id="KAJ8747862.1"/>
    </source>
</evidence>